<proteinExistence type="predicted"/>
<accession>A0ABW1XH59</accession>
<dbReference type="RefSeq" id="WP_131259215.1">
    <property type="nucleotide sequence ID" value="NZ_JBHSUS010000001.1"/>
</dbReference>
<evidence type="ECO:0000313" key="3">
    <source>
        <dbReference type="Proteomes" id="UP001596364"/>
    </source>
</evidence>
<dbReference type="EMBL" id="JBHSUS010000001">
    <property type="protein sequence ID" value="MFC6439116.1"/>
    <property type="molecule type" value="Genomic_DNA"/>
</dbReference>
<name>A0ABW1XH59_9ALTE</name>
<keyword evidence="1" id="KW-0472">Membrane</keyword>
<keyword evidence="1" id="KW-0812">Transmembrane</keyword>
<sequence>MQTILVILSASLQLFYLLALFHIGLGAFNAMDLVASGDPKLIAGTLSASIVKSLLAAAPSVFGLLLSAHLTRTVGALPKWFKSYSRFMSYLWLLFVPVGSFIGYLQLKRLRNAS</sequence>
<comment type="caution">
    <text evidence="2">The sequence shown here is derived from an EMBL/GenBank/DDBJ whole genome shotgun (WGS) entry which is preliminary data.</text>
</comment>
<keyword evidence="3" id="KW-1185">Reference proteome</keyword>
<gene>
    <name evidence="2" type="ORF">ACFP85_02970</name>
</gene>
<feature type="transmembrane region" description="Helical" evidence="1">
    <location>
        <begin position="87"/>
        <end position="107"/>
    </location>
</feature>
<dbReference type="Proteomes" id="UP001596364">
    <property type="component" value="Unassembled WGS sequence"/>
</dbReference>
<keyword evidence="1" id="KW-1133">Transmembrane helix</keyword>
<reference evidence="3" key="1">
    <citation type="journal article" date="2019" name="Int. J. Syst. Evol. Microbiol.">
        <title>The Global Catalogue of Microorganisms (GCM) 10K type strain sequencing project: providing services to taxonomists for standard genome sequencing and annotation.</title>
        <authorList>
            <consortium name="The Broad Institute Genomics Platform"/>
            <consortium name="The Broad Institute Genome Sequencing Center for Infectious Disease"/>
            <person name="Wu L."/>
            <person name="Ma J."/>
        </authorList>
    </citation>
    <scope>NUCLEOTIDE SEQUENCE [LARGE SCALE GENOMIC DNA]</scope>
    <source>
        <strain evidence="3">CGMCC 1.16031</strain>
    </source>
</reference>
<evidence type="ECO:0000256" key="1">
    <source>
        <dbReference type="SAM" id="Phobius"/>
    </source>
</evidence>
<feature type="transmembrane region" description="Helical" evidence="1">
    <location>
        <begin position="42"/>
        <end position="66"/>
    </location>
</feature>
<organism evidence="2 3">
    <name type="scientific">Pseudobowmanella zhangzhouensis</name>
    <dbReference type="NCBI Taxonomy" id="1537679"/>
    <lineage>
        <taxon>Bacteria</taxon>
        <taxon>Pseudomonadati</taxon>
        <taxon>Pseudomonadota</taxon>
        <taxon>Gammaproteobacteria</taxon>
        <taxon>Alteromonadales</taxon>
        <taxon>Alteromonadaceae</taxon>
    </lineage>
</organism>
<evidence type="ECO:0000313" key="2">
    <source>
        <dbReference type="EMBL" id="MFC6439116.1"/>
    </source>
</evidence>
<protein>
    <submittedName>
        <fullName evidence="2">Uncharacterized protein</fullName>
    </submittedName>
</protein>